<evidence type="ECO:0000256" key="2">
    <source>
        <dbReference type="ARBA" id="ARBA00022695"/>
    </source>
</evidence>
<evidence type="ECO:0000313" key="9">
    <source>
        <dbReference type="Proteomes" id="UP000095283"/>
    </source>
</evidence>
<reference evidence="10" key="1">
    <citation type="submission" date="2016-11" db="UniProtKB">
        <authorList>
            <consortium name="WormBaseParasite"/>
        </authorList>
    </citation>
    <scope>IDENTIFICATION</scope>
</reference>
<evidence type="ECO:0000256" key="4">
    <source>
        <dbReference type="ARBA" id="ARBA00022759"/>
    </source>
</evidence>
<keyword evidence="7" id="KW-0812">Transmembrane</keyword>
<evidence type="ECO:0000256" key="7">
    <source>
        <dbReference type="SAM" id="Phobius"/>
    </source>
</evidence>
<accession>A0A1I7WFZ2</accession>
<dbReference type="InterPro" id="IPR041373">
    <property type="entry name" value="RT_RNaseH"/>
</dbReference>
<dbReference type="WBParaSite" id="Hba_03905">
    <property type="protein sequence ID" value="Hba_03905"/>
    <property type="gene ID" value="Hba_03905"/>
</dbReference>
<keyword evidence="9" id="KW-1185">Reference proteome</keyword>
<sequence length="323" mass="37340">MKIFYYLRAAKWSATHIELFPAIFKSTIYGQHTKILSDHKPLTFLLKHKKTHDNLARWIIELQSCDVCIEYLKGSSNVIQKIRKCGLWIIPLNRKTSSSFQFAFRKNPYYHFKRKQLYVPTKLKEPIFLAFHSNAISGGHFNWQKTLKNIFELFNLVRSFNPIYFDLTGPIHKTEEGNEYIVCMIDHFSKFVIKSLPSSSAILISDNPHPYRLNIFKTLSSLARAIQHPHLTIVSISAPQSTPKIVHKNQVKKCFSITGSAFTQPKETKTLASIEALDNLFQKKNSYTIFLFACVVASIISFLILFVQFNSLSIFLLNLFFFS</sequence>
<evidence type="ECO:0000256" key="1">
    <source>
        <dbReference type="ARBA" id="ARBA00022679"/>
    </source>
</evidence>
<organism evidence="9 10">
    <name type="scientific">Heterorhabditis bacteriophora</name>
    <name type="common">Entomopathogenic nematode worm</name>
    <dbReference type="NCBI Taxonomy" id="37862"/>
    <lineage>
        <taxon>Eukaryota</taxon>
        <taxon>Metazoa</taxon>
        <taxon>Ecdysozoa</taxon>
        <taxon>Nematoda</taxon>
        <taxon>Chromadorea</taxon>
        <taxon>Rhabditida</taxon>
        <taxon>Rhabditina</taxon>
        <taxon>Rhabditomorpha</taxon>
        <taxon>Strongyloidea</taxon>
        <taxon>Heterorhabditidae</taxon>
        <taxon>Heterorhabditis</taxon>
    </lineage>
</organism>
<protein>
    <submittedName>
        <fullName evidence="10">RT_RNaseH domain-containing protein</fullName>
    </submittedName>
</protein>
<keyword evidence="5" id="KW-0378">Hydrolase</keyword>
<evidence type="ECO:0000256" key="6">
    <source>
        <dbReference type="ARBA" id="ARBA00022918"/>
    </source>
</evidence>
<evidence type="ECO:0000256" key="5">
    <source>
        <dbReference type="ARBA" id="ARBA00022801"/>
    </source>
</evidence>
<dbReference type="GO" id="GO:0016787">
    <property type="term" value="F:hydrolase activity"/>
    <property type="evidence" value="ECO:0007669"/>
    <property type="project" value="UniProtKB-KW"/>
</dbReference>
<keyword evidence="7" id="KW-1133">Transmembrane helix</keyword>
<feature type="domain" description="Reverse transcriptase RNase H-like" evidence="8">
    <location>
        <begin position="24"/>
        <end position="64"/>
    </location>
</feature>
<keyword evidence="7" id="KW-0472">Membrane</keyword>
<keyword evidence="6" id="KW-0695">RNA-directed DNA polymerase</keyword>
<dbReference type="AlphaFoldDB" id="A0A1I7WFZ2"/>
<keyword evidence="4" id="KW-0255">Endonuclease</keyword>
<proteinExistence type="predicted"/>
<evidence type="ECO:0000259" key="8">
    <source>
        <dbReference type="Pfam" id="PF17917"/>
    </source>
</evidence>
<dbReference type="GO" id="GO:0003964">
    <property type="term" value="F:RNA-directed DNA polymerase activity"/>
    <property type="evidence" value="ECO:0007669"/>
    <property type="project" value="UniProtKB-KW"/>
</dbReference>
<evidence type="ECO:0000313" key="10">
    <source>
        <dbReference type="WBParaSite" id="Hba_03905"/>
    </source>
</evidence>
<dbReference type="GO" id="GO:0004519">
    <property type="term" value="F:endonuclease activity"/>
    <property type="evidence" value="ECO:0007669"/>
    <property type="project" value="UniProtKB-KW"/>
</dbReference>
<keyword evidence="3" id="KW-0540">Nuclease</keyword>
<dbReference type="Proteomes" id="UP000095283">
    <property type="component" value="Unplaced"/>
</dbReference>
<evidence type="ECO:0000256" key="3">
    <source>
        <dbReference type="ARBA" id="ARBA00022722"/>
    </source>
</evidence>
<keyword evidence="1" id="KW-0808">Transferase</keyword>
<feature type="transmembrane region" description="Helical" evidence="7">
    <location>
        <begin position="289"/>
        <end position="322"/>
    </location>
</feature>
<dbReference type="Pfam" id="PF17917">
    <property type="entry name" value="RT_RNaseH"/>
    <property type="match status" value="1"/>
</dbReference>
<name>A0A1I7WFZ2_HETBA</name>
<keyword evidence="2" id="KW-0548">Nucleotidyltransferase</keyword>